<organism evidence="2 3">
    <name type="scientific">Thraustotheca clavata</name>
    <dbReference type="NCBI Taxonomy" id="74557"/>
    <lineage>
        <taxon>Eukaryota</taxon>
        <taxon>Sar</taxon>
        <taxon>Stramenopiles</taxon>
        <taxon>Oomycota</taxon>
        <taxon>Saprolegniomycetes</taxon>
        <taxon>Saprolegniales</taxon>
        <taxon>Achlyaceae</taxon>
        <taxon>Thraustotheca</taxon>
    </lineage>
</organism>
<protein>
    <recommendedName>
        <fullName evidence="4">Polycystin cation channel PKD1/PKD2 domain-containing protein</fullName>
    </recommendedName>
</protein>
<sequence length="330" mass="37974">MPTNPYSDNLNIALDVIVVIFLFRILLRRLWHPKRQILRQEAWTCDMTCTIIERHTLAVIGVYYASWITLLGNLSFDDEFDKLYNFYDDLDRRNLTGKEQLNYMSKSPQSYSLISWTPLAQQSTICTQYQLWQVFSLLYSKYPYFCHGHFNILDSVLSALQFHPTLGILTNTFISSTKRLGSFFFVFLLDGLALATSGCLLFVLFNIMVAVIIAAHQEVVEGNVKYVIFIDKVASIHPRRAFLGDSTTATRHRANNALSVDQIAKDLQITQIQAEKLIAKLKLYASTSPNWSASTDQVSAHSQQFNKRSLDFLLQRMNDLERKMDQQRDS</sequence>
<keyword evidence="1" id="KW-1133">Transmembrane helix</keyword>
<gene>
    <name evidence="2" type="ORF">THRCLA_07365</name>
</gene>
<feature type="non-terminal residue" evidence="2">
    <location>
        <position position="330"/>
    </location>
</feature>
<comment type="caution">
    <text evidence="2">The sequence shown here is derived from an EMBL/GenBank/DDBJ whole genome shotgun (WGS) entry which is preliminary data.</text>
</comment>
<keyword evidence="3" id="KW-1185">Reference proteome</keyword>
<name>A0A1V9ZDP4_9STRA</name>
<dbReference type="Proteomes" id="UP000243217">
    <property type="component" value="Unassembled WGS sequence"/>
</dbReference>
<dbReference type="AlphaFoldDB" id="A0A1V9ZDP4"/>
<evidence type="ECO:0000313" key="3">
    <source>
        <dbReference type="Proteomes" id="UP000243217"/>
    </source>
</evidence>
<keyword evidence="1" id="KW-0812">Transmembrane</keyword>
<reference evidence="2 3" key="1">
    <citation type="journal article" date="2014" name="Genome Biol. Evol.">
        <title>The secreted proteins of Achlya hypogyna and Thraustotheca clavata identify the ancestral oomycete secretome and reveal gene acquisitions by horizontal gene transfer.</title>
        <authorList>
            <person name="Misner I."/>
            <person name="Blouin N."/>
            <person name="Leonard G."/>
            <person name="Richards T.A."/>
            <person name="Lane C.E."/>
        </authorList>
    </citation>
    <scope>NUCLEOTIDE SEQUENCE [LARGE SCALE GENOMIC DNA]</scope>
    <source>
        <strain evidence="2 3">ATCC 34112</strain>
    </source>
</reference>
<proteinExistence type="predicted"/>
<evidence type="ECO:0000313" key="2">
    <source>
        <dbReference type="EMBL" id="OQR96124.1"/>
    </source>
</evidence>
<feature type="transmembrane region" description="Helical" evidence="1">
    <location>
        <begin position="12"/>
        <end position="31"/>
    </location>
</feature>
<evidence type="ECO:0000256" key="1">
    <source>
        <dbReference type="SAM" id="Phobius"/>
    </source>
</evidence>
<dbReference type="STRING" id="74557.A0A1V9ZDP4"/>
<feature type="transmembrane region" description="Helical" evidence="1">
    <location>
        <begin position="183"/>
        <end position="215"/>
    </location>
</feature>
<accession>A0A1V9ZDP4</accession>
<evidence type="ECO:0008006" key="4">
    <source>
        <dbReference type="Google" id="ProtNLM"/>
    </source>
</evidence>
<dbReference type="EMBL" id="JNBS01001986">
    <property type="protein sequence ID" value="OQR96124.1"/>
    <property type="molecule type" value="Genomic_DNA"/>
</dbReference>
<keyword evidence="1" id="KW-0472">Membrane</keyword>